<dbReference type="Pfam" id="PF12833">
    <property type="entry name" value="HTH_18"/>
    <property type="match status" value="1"/>
</dbReference>
<evidence type="ECO:0000256" key="2">
    <source>
        <dbReference type="ARBA" id="ARBA00023125"/>
    </source>
</evidence>
<dbReference type="SMART" id="SM00342">
    <property type="entry name" value="HTH_ARAC"/>
    <property type="match status" value="1"/>
</dbReference>
<dbReference type="SUPFAM" id="SSF46689">
    <property type="entry name" value="Homeodomain-like"/>
    <property type="match status" value="1"/>
</dbReference>
<keyword evidence="3" id="KW-0804">Transcription</keyword>
<evidence type="ECO:0000313" key="6">
    <source>
        <dbReference type="Proteomes" id="UP000199149"/>
    </source>
</evidence>
<evidence type="ECO:0000256" key="1">
    <source>
        <dbReference type="ARBA" id="ARBA00023015"/>
    </source>
</evidence>
<dbReference type="STRING" id="684065.SAMN05421738_11258"/>
<organism evidence="5 6">
    <name type="scientific">Algoriella xinjiangensis</name>
    <dbReference type="NCBI Taxonomy" id="684065"/>
    <lineage>
        <taxon>Bacteria</taxon>
        <taxon>Pseudomonadati</taxon>
        <taxon>Bacteroidota</taxon>
        <taxon>Flavobacteriia</taxon>
        <taxon>Flavobacteriales</taxon>
        <taxon>Weeksellaceae</taxon>
        <taxon>Algoriella</taxon>
    </lineage>
</organism>
<name>A0A1I4Z010_9FLAO</name>
<dbReference type="PANTHER" id="PTHR43280:SF2">
    <property type="entry name" value="HTH-TYPE TRANSCRIPTIONAL REGULATOR EXSA"/>
    <property type="match status" value="1"/>
</dbReference>
<dbReference type="InterPro" id="IPR018060">
    <property type="entry name" value="HTH_AraC"/>
</dbReference>
<dbReference type="Proteomes" id="UP000199149">
    <property type="component" value="Unassembled WGS sequence"/>
</dbReference>
<proteinExistence type="predicted"/>
<dbReference type="PROSITE" id="PS00041">
    <property type="entry name" value="HTH_ARAC_FAMILY_1"/>
    <property type="match status" value="1"/>
</dbReference>
<evidence type="ECO:0000256" key="3">
    <source>
        <dbReference type="ARBA" id="ARBA00023163"/>
    </source>
</evidence>
<reference evidence="6" key="1">
    <citation type="submission" date="2016-10" db="EMBL/GenBank/DDBJ databases">
        <authorList>
            <person name="Varghese N."/>
            <person name="Submissions S."/>
        </authorList>
    </citation>
    <scope>NUCLEOTIDE SEQUENCE [LARGE SCALE GENOMIC DNA]</scope>
    <source>
        <strain evidence="6">XJ109</strain>
    </source>
</reference>
<dbReference type="InterPro" id="IPR018062">
    <property type="entry name" value="HTH_AraC-typ_CS"/>
</dbReference>
<keyword evidence="2" id="KW-0238">DNA-binding</keyword>
<dbReference type="PANTHER" id="PTHR43280">
    <property type="entry name" value="ARAC-FAMILY TRANSCRIPTIONAL REGULATOR"/>
    <property type="match status" value="1"/>
</dbReference>
<dbReference type="GO" id="GO:0003700">
    <property type="term" value="F:DNA-binding transcription factor activity"/>
    <property type="evidence" value="ECO:0007669"/>
    <property type="project" value="InterPro"/>
</dbReference>
<dbReference type="AlphaFoldDB" id="A0A1I4Z010"/>
<protein>
    <submittedName>
        <fullName evidence="5">Helix-turn-helix domain-containing protein</fullName>
    </submittedName>
</protein>
<evidence type="ECO:0000259" key="4">
    <source>
        <dbReference type="PROSITE" id="PS01124"/>
    </source>
</evidence>
<feature type="domain" description="HTH araC/xylS-type" evidence="4">
    <location>
        <begin position="75"/>
        <end position="179"/>
    </location>
</feature>
<keyword evidence="6" id="KW-1185">Reference proteome</keyword>
<keyword evidence="1" id="KW-0805">Transcription regulation</keyword>
<gene>
    <name evidence="5" type="ORF">SAMN05421738_11258</name>
</gene>
<sequence length="190" mass="22264">MEKIDKLFIKNMVCHRCKIMVGRILKMNNIEATQIDLGEVELKNPINEEQLLVIKSELEEVGFELIDDKRSKLIEQIKTLIIQLVHQENNELKVNLSDYLSAETKLDYKYISNLFSEMEGQTIEKYFIQQKIEKVKELMVYDELSLSEIAYQLNYSSVAHLSAQFKKVTGFTPTIFKQLNRNLRKSIDKI</sequence>
<accession>A0A1I4Z010</accession>
<evidence type="ECO:0000313" key="5">
    <source>
        <dbReference type="EMBL" id="SFN43517.1"/>
    </source>
</evidence>
<dbReference type="PROSITE" id="PS01124">
    <property type="entry name" value="HTH_ARAC_FAMILY_2"/>
    <property type="match status" value="1"/>
</dbReference>
<dbReference type="Gene3D" id="1.10.10.60">
    <property type="entry name" value="Homeodomain-like"/>
    <property type="match status" value="1"/>
</dbReference>
<dbReference type="OrthoDB" id="952277at2"/>
<dbReference type="EMBL" id="FOUZ01000012">
    <property type="protein sequence ID" value="SFN43517.1"/>
    <property type="molecule type" value="Genomic_DNA"/>
</dbReference>
<dbReference type="GO" id="GO:0043565">
    <property type="term" value="F:sequence-specific DNA binding"/>
    <property type="evidence" value="ECO:0007669"/>
    <property type="project" value="InterPro"/>
</dbReference>
<dbReference type="InterPro" id="IPR009057">
    <property type="entry name" value="Homeodomain-like_sf"/>
</dbReference>